<dbReference type="EMBL" id="GBRH01158229">
    <property type="protein sequence ID" value="JAE39667.1"/>
    <property type="molecule type" value="Transcribed_RNA"/>
</dbReference>
<evidence type="ECO:0000313" key="1">
    <source>
        <dbReference type="EMBL" id="JAE39667.1"/>
    </source>
</evidence>
<reference evidence="1" key="1">
    <citation type="submission" date="2014-09" db="EMBL/GenBank/DDBJ databases">
        <authorList>
            <person name="Magalhaes I.L.F."/>
            <person name="Oliveira U."/>
            <person name="Santos F.R."/>
            <person name="Vidigal T.H.D.A."/>
            <person name="Brescovit A.D."/>
            <person name="Santos A.J."/>
        </authorList>
    </citation>
    <scope>NUCLEOTIDE SEQUENCE</scope>
    <source>
        <tissue evidence="1">Shoot tissue taken approximately 20 cm above the soil surface</tissue>
    </source>
</reference>
<reference evidence="1" key="2">
    <citation type="journal article" date="2015" name="Data Brief">
        <title>Shoot transcriptome of the giant reed, Arundo donax.</title>
        <authorList>
            <person name="Barrero R.A."/>
            <person name="Guerrero F.D."/>
            <person name="Moolhuijzen P."/>
            <person name="Goolsby J.A."/>
            <person name="Tidwell J."/>
            <person name="Bellgard S.E."/>
            <person name="Bellgard M.I."/>
        </authorList>
    </citation>
    <scope>NUCLEOTIDE SEQUENCE</scope>
    <source>
        <tissue evidence="1">Shoot tissue taken approximately 20 cm above the soil surface</tissue>
    </source>
</reference>
<sequence length="54" mass="6048">MPHSPMATMVAEHPYPMDTCAAVGCSVASMLKVMNPEWRLEDPSSYAGSWLHYY</sequence>
<accession>A0A0A9HSJ1</accession>
<proteinExistence type="predicted"/>
<name>A0A0A9HSJ1_ARUDO</name>
<organism evidence="1">
    <name type="scientific">Arundo donax</name>
    <name type="common">Giant reed</name>
    <name type="synonym">Donax arundinaceus</name>
    <dbReference type="NCBI Taxonomy" id="35708"/>
    <lineage>
        <taxon>Eukaryota</taxon>
        <taxon>Viridiplantae</taxon>
        <taxon>Streptophyta</taxon>
        <taxon>Embryophyta</taxon>
        <taxon>Tracheophyta</taxon>
        <taxon>Spermatophyta</taxon>
        <taxon>Magnoliopsida</taxon>
        <taxon>Liliopsida</taxon>
        <taxon>Poales</taxon>
        <taxon>Poaceae</taxon>
        <taxon>PACMAD clade</taxon>
        <taxon>Arundinoideae</taxon>
        <taxon>Arundineae</taxon>
        <taxon>Arundo</taxon>
    </lineage>
</organism>
<protein>
    <submittedName>
        <fullName evidence="1">Uncharacterized protein</fullName>
    </submittedName>
</protein>
<dbReference type="AlphaFoldDB" id="A0A0A9HSJ1"/>